<organism evidence="2 3">
    <name type="scientific">Trapa incisa</name>
    <dbReference type="NCBI Taxonomy" id="236973"/>
    <lineage>
        <taxon>Eukaryota</taxon>
        <taxon>Viridiplantae</taxon>
        <taxon>Streptophyta</taxon>
        <taxon>Embryophyta</taxon>
        <taxon>Tracheophyta</taxon>
        <taxon>Spermatophyta</taxon>
        <taxon>Magnoliopsida</taxon>
        <taxon>eudicotyledons</taxon>
        <taxon>Gunneridae</taxon>
        <taxon>Pentapetalae</taxon>
        <taxon>rosids</taxon>
        <taxon>malvids</taxon>
        <taxon>Myrtales</taxon>
        <taxon>Lythraceae</taxon>
        <taxon>Trapa</taxon>
    </lineage>
</organism>
<evidence type="ECO:0000313" key="2">
    <source>
        <dbReference type="EMBL" id="KAK4777597.1"/>
    </source>
</evidence>
<dbReference type="Proteomes" id="UP001345219">
    <property type="component" value="Chromosome 14"/>
</dbReference>
<feature type="compositionally biased region" description="Gly residues" evidence="1">
    <location>
        <begin position="140"/>
        <end position="150"/>
    </location>
</feature>
<gene>
    <name evidence="2" type="ORF">SAY87_017784</name>
</gene>
<keyword evidence="3" id="KW-1185">Reference proteome</keyword>
<reference evidence="2 3" key="1">
    <citation type="journal article" date="2023" name="Hortic Res">
        <title>Pangenome of water caltrop reveals structural variations and asymmetric subgenome divergence after allopolyploidization.</title>
        <authorList>
            <person name="Zhang X."/>
            <person name="Chen Y."/>
            <person name="Wang L."/>
            <person name="Yuan Y."/>
            <person name="Fang M."/>
            <person name="Shi L."/>
            <person name="Lu R."/>
            <person name="Comes H.P."/>
            <person name="Ma Y."/>
            <person name="Chen Y."/>
            <person name="Huang G."/>
            <person name="Zhou Y."/>
            <person name="Zheng Z."/>
            <person name="Qiu Y."/>
        </authorList>
    </citation>
    <scope>NUCLEOTIDE SEQUENCE [LARGE SCALE GENOMIC DNA]</scope>
    <source>
        <tissue evidence="2">Roots</tissue>
    </source>
</reference>
<feature type="region of interest" description="Disordered" evidence="1">
    <location>
        <begin position="124"/>
        <end position="164"/>
    </location>
</feature>
<name>A0AAN7L1C3_9MYRT</name>
<evidence type="ECO:0000313" key="3">
    <source>
        <dbReference type="Proteomes" id="UP001345219"/>
    </source>
</evidence>
<proteinExistence type="predicted"/>
<sequence length="164" mass="17935">MMSCSSDMVKVISEQGDGGSLFTNPAIVGPRISFSFDLTAGMTIHPDIKSYKEAPVSSDFEFSVENYTMIPAEEIFLDGTMVPWMSQSRKTTTLKDELLVDNDEDGIEIRRGSGGRWMERWGLKKSSRHQHGHKKSAKRGGCGGGGGGSAHGMMLETVAEEKTR</sequence>
<evidence type="ECO:0000256" key="1">
    <source>
        <dbReference type="SAM" id="MobiDB-lite"/>
    </source>
</evidence>
<dbReference type="AlphaFoldDB" id="A0AAN7L1C3"/>
<dbReference type="EMBL" id="JAXIOK010000002">
    <property type="protein sequence ID" value="KAK4777597.1"/>
    <property type="molecule type" value="Genomic_DNA"/>
</dbReference>
<accession>A0AAN7L1C3</accession>
<dbReference type="PANTHER" id="PTHR31722:SF79">
    <property type="entry name" value="PLANT PROTEIN MATCH IS: (TAIR:PLANT.1) PROTEIN, PUTATIVE-RELATED"/>
    <property type="match status" value="1"/>
</dbReference>
<dbReference type="PANTHER" id="PTHR31722">
    <property type="entry name" value="OS06G0675200 PROTEIN"/>
    <property type="match status" value="1"/>
</dbReference>
<comment type="caution">
    <text evidence="2">The sequence shown here is derived from an EMBL/GenBank/DDBJ whole genome shotgun (WGS) entry which is preliminary data.</text>
</comment>
<protein>
    <submittedName>
        <fullName evidence="2">Uncharacterized protein</fullName>
    </submittedName>
</protein>
<feature type="compositionally biased region" description="Basic residues" evidence="1">
    <location>
        <begin position="124"/>
        <end position="138"/>
    </location>
</feature>